<dbReference type="PANTHER" id="PTHR44943">
    <property type="entry name" value="CELLULOSE SYNTHASE OPERON PROTEIN C"/>
    <property type="match status" value="1"/>
</dbReference>
<sequence length="283" mass="32830">MEKFHWKECTISKRKKRQYFLNKKYIIGLELPSDMSFLRKIYDGSLEKRKASNIEKDAVEAYSKGHVYVKLGYYEQAIDSYIKAEELWNSLGDLLSAREMEEEASEAYVRAVETWFDRSFVLYKTGRCEEALQLIDSTLERQANNPEIFCSKALILFEKGDYENALKCLDDALNLDAGDSGAWCYKGNVLCKVDRYDEALEAYDRSIHLSNPLEFRFPRFAWISRSPSSQIKSDSAQAWYCKGIALFELERYEEARDAFGNSLQIEPGFEEAKKLWSLCSKKA</sequence>
<feature type="repeat" description="TPR" evidence="3">
    <location>
        <begin position="180"/>
        <end position="213"/>
    </location>
</feature>
<feature type="repeat" description="TPR" evidence="3">
    <location>
        <begin position="146"/>
        <end position="179"/>
    </location>
</feature>
<evidence type="ECO:0000256" key="2">
    <source>
        <dbReference type="ARBA" id="ARBA00022803"/>
    </source>
</evidence>
<dbReference type="PROSITE" id="PS50005">
    <property type="entry name" value="TPR"/>
    <property type="match status" value="3"/>
</dbReference>
<dbReference type="Gene3D" id="1.25.40.10">
    <property type="entry name" value="Tetratricopeptide repeat domain"/>
    <property type="match status" value="3"/>
</dbReference>
<feature type="repeat" description="TPR" evidence="3">
    <location>
        <begin position="236"/>
        <end position="269"/>
    </location>
</feature>
<gene>
    <name evidence="4" type="ORF">PV02_00005</name>
</gene>
<name>A0AAE3KVN3_9EURY</name>
<dbReference type="SMART" id="SM00028">
    <property type="entry name" value="TPR"/>
    <property type="match status" value="5"/>
</dbReference>
<dbReference type="Pfam" id="PF13181">
    <property type="entry name" value="TPR_8"/>
    <property type="match status" value="1"/>
</dbReference>
<dbReference type="InterPro" id="IPR019734">
    <property type="entry name" value="TPR_rpt"/>
</dbReference>
<dbReference type="SUPFAM" id="SSF48452">
    <property type="entry name" value="TPR-like"/>
    <property type="match status" value="1"/>
</dbReference>
<dbReference type="AlphaFoldDB" id="A0AAE3KVN3"/>
<dbReference type="EMBL" id="JTEO01000001">
    <property type="protein sequence ID" value="MCQ6961627.1"/>
    <property type="molecule type" value="Genomic_DNA"/>
</dbReference>
<dbReference type="Pfam" id="PF00515">
    <property type="entry name" value="TPR_1"/>
    <property type="match status" value="1"/>
</dbReference>
<comment type="caution">
    <text evidence="4">The sequence shown here is derived from an EMBL/GenBank/DDBJ whole genome shotgun (WGS) entry which is preliminary data.</text>
</comment>
<dbReference type="InterPro" id="IPR011990">
    <property type="entry name" value="TPR-like_helical_dom_sf"/>
</dbReference>
<protein>
    <recommendedName>
        <fullName evidence="6">Tetratricopeptide repeat protein</fullName>
    </recommendedName>
</protein>
<evidence type="ECO:0008006" key="6">
    <source>
        <dbReference type="Google" id="ProtNLM"/>
    </source>
</evidence>
<organism evidence="4 5">
    <name type="scientific">Methanolobus chelungpuianus</name>
    <dbReference type="NCBI Taxonomy" id="502115"/>
    <lineage>
        <taxon>Archaea</taxon>
        <taxon>Methanobacteriati</taxon>
        <taxon>Methanobacteriota</taxon>
        <taxon>Stenosarchaea group</taxon>
        <taxon>Methanomicrobia</taxon>
        <taxon>Methanosarcinales</taxon>
        <taxon>Methanosarcinaceae</taxon>
        <taxon>Methanolobus</taxon>
    </lineage>
</organism>
<dbReference type="InterPro" id="IPR051685">
    <property type="entry name" value="Ycf3/AcsC/BcsC/TPR_MFPF"/>
</dbReference>
<accession>A0AAE3KVN3</accession>
<proteinExistence type="predicted"/>
<dbReference type="PANTHER" id="PTHR44943:SF4">
    <property type="entry name" value="TPR REPEAT-CONTAINING PROTEIN MJ0798"/>
    <property type="match status" value="1"/>
</dbReference>
<dbReference type="Proteomes" id="UP001206983">
    <property type="component" value="Unassembled WGS sequence"/>
</dbReference>
<keyword evidence="5" id="KW-1185">Reference proteome</keyword>
<keyword evidence="2 3" id="KW-0802">TPR repeat</keyword>
<dbReference type="Pfam" id="PF12895">
    <property type="entry name" value="ANAPC3"/>
    <property type="match status" value="1"/>
</dbReference>
<evidence type="ECO:0000256" key="1">
    <source>
        <dbReference type="ARBA" id="ARBA00022737"/>
    </source>
</evidence>
<evidence type="ECO:0000313" key="5">
    <source>
        <dbReference type="Proteomes" id="UP001206983"/>
    </source>
</evidence>
<keyword evidence="1" id="KW-0677">Repeat</keyword>
<evidence type="ECO:0000313" key="4">
    <source>
        <dbReference type="EMBL" id="MCQ6961627.1"/>
    </source>
</evidence>
<evidence type="ECO:0000256" key="3">
    <source>
        <dbReference type="PROSITE-ProRule" id="PRU00339"/>
    </source>
</evidence>
<reference evidence="4 5" key="1">
    <citation type="journal article" date="2011" name="Appl. Environ. Microbiol.">
        <title>Methanogenic archaea isolated from Taiwan's Chelungpu fault.</title>
        <authorList>
            <person name="Wu S.Y."/>
            <person name="Lai M.C."/>
        </authorList>
    </citation>
    <scope>NUCLEOTIDE SEQUENCE [LARGE SCALE GENOMIC DNA]</scope>
    <source>
        <strain evidence="4 5">St545Mb</strain>
    </source>
</reference>